<feature type="compositionally biased region" description="Pro residues" evidence="1">
    <location>
        <begin position="1233"/>
        <end position="1262"/>
    </location>
</feature>
<name>A0A8J4SNR6_9TREM</name>
<dbReference type="PANTHER" id="PTHR11139:SF68">
    <property type="entry name" value="DNA-DEPENDENT PROTEIN KINASE CATALYTIC SUBUNIT"/>
    <property type="match status" value="1"/>
</dbReference>
<dbReference type="Gene3D" id="3.30.1010.10">
    <property type="entry name" value="Phosphatidylinositol 3-kinase Catalytic Subunit, Chain A, domain 4"/>
    <property type="match status" value="1"/>
</dbReference>
<feature type="compositionally biased region" description="Low complexity" evidence="1">
    <location>
        <begin position="1278"/>
        <end position="1294"/>
    </location>
</feature>
<proteinExistence type="predicted"/>
<dbReference type="GO" id="GO:0000723">
    <property type="term" value="P:telomere maintenance"/>
    <property type="evidence" value="ECO:0007669"/>
    <property type="project" value="TreeGrafter"/>
</dbReference>
<dbReference type="PANTHER" id="PTHR11139">
    <property type="entry name" value="ATAXIA TELANGIECTASIA MUTATED ATM -RELATED"/>
    <property type="match status" value="1"/>
</dbReference>
<dbReference type="InterPro" id="IPR003152">
    <property type="entry name" value="FATC_dom"/>
</dbReference>
<dbReference type="SMART" id="SM00146">
    <property type="entry name" value="PI3Kc"/>
    <property type="match status" value="1"/>
</dbReference>
<dbReference type="Pfam" id="PF00454">
    <property type="entry name" value="PI3_PI4_kinase"/>
    <property type="match status" value="1"/>
</dbReference>
<dbReference type="EMBL" id="LUCH01003303">
    <property type="protein sequence ID" value="KAF5400307.1"/>
    <property type="molecule type" value="Genomic_DNA"/>
</dbReference>
<dbReference type="InterPro" id="IPR011009">
    <property type="entry name" value="Kinase-like_dom_sf"/>
</dbReference>
<sequence length="1766" mass="195461">LCLNQESPGSDTSKHWWADPAELRVFPKPSDSLPHLLQGSPSDVATASVVWWDLVRLYRSLGRFDDVIGWLRDRWVEGTPLLRRIGYALVTISLPNYTAARLAFEEILETTQLWDDCPPCMDSGLQSLCRDGLMTCLDRMTHWEDLDELSARNMRTLAIDISSRDSNPSVEFSNPDQIPFSSVWPSLYNEPSAIESVLPFLIRARLKRVQEAMIRSHFEDSMDTSSLEASGIDLNDLVESALQHDGVRAILEARFAEQLSLFFCWKGDFVRAQYFCEQAFTHCALELGGSRKPNSHTSMVELSRSQVLIELNEFLDLAKDDNITLHSIQDLAQTWIIRSPHPTLSSLSVWNDVVLNRLFYLIILCSKLSSCASPDANDNSSACARFLDKTVLKLRMVEAEASIAQAVPVLALNQLKSIRVMAQHDALEISDSTDGLSDPMHACWWWLRWCQAFADAWVTWTDEALVVNAHLLSTSSGACGSAAHKVYAWSDLVNGVANAGLHLVKCAAVKPQLIIDTGQATSVQFIYATKLGRLLSRLSLLVDLHSVKARANCEVLSTMSRLQLLRQQLALIPTSSIDPRWTTVPHNTSEWVASYSSYFCSMASKAAITLYTQQLPHASKVPRMDGIAFSEPMIVLADFCDRKITEDTISADGPSNAPDTIFVRYFIEATLMAMRLGCRSGQFRFARALQLASTISPLTDNVLSDLHNLFISMTLEIPSWMFLQWLDLLLAGLFVSTSVEPYLVQELIDRIATDHTHLVLSSFVVITSACVEDNWSQSMSIDGTVGYSLDHFSTIARPTIKKLFHVLSSSPFFNRFLEELSFLEEPRAVLKEWFSTRAKPLLTKTTTGSDARRVVCEHYMALIKRSFRRPVLTRLTDDGRIVELASELSFSGSYRSAQEERVLTACAQVFGSDGDRLCEFTVEDFGHAVKSVEEMLDKLPKVTNSRRLSDYSPWLAQFTTSEHSSGQDLQMPVAAYAYDCSSQPSQSVLIYRVESSISSLASLRQPKLISLQGTDAKRYCWLVKTGEDLRQDARLQHLFTVTNHALERTVGGSQVSPTMDVVIQSSVPVPLKTYAVVPMSCRLGLVQWLESTTTLLAFYKSVMQPSEMMIFNAYYPKSDEYEWIDDDALEDVPLVLQRTPVKVVKTPTLGLADLDQTPIHVETLHLLQRLLKSFRRSFKKRKRPSGSAHHIIISQAPTETISTVQSLSNTCNPTTDGTTGTPRSAMPVQPVAAPVPSPPPAPAPAPPPPPNPVPAPMPPATPPQSVAPVSPRFEMPTGGSPSPSSMNSPASGLSQTTLSMGTEQLQTTLMPTVQQAPLTLAPLLAEIGAMVLASQPTIGAALGLATGDLVHGAHAVAPVALSQPKFSLAAATPAVLGMPVSTMLPVNQMSTQTAVTGGDGSENGFIGNSQLQMLLQQQQQQQLQPDTKTIISMVPQTVLTLSTDDNGYDDEGQLVPYPSLHRTRTVRKRKKFVTRKLIRRAKDALIREVTSFGELQSSSNYESHWCSLSTARCQPDQLVSRFRQLEALVGGWRLLRRGLQRIASSAADFLELRHWCIRTQSSLSAVHYVFGIGDRHPLNFLLCLKTGSLIGIDFGYAFGVTTLVLPIPELVPFRLTVSQRELLQPSGPGGSFGVGLTRVLSVMRAAKSLLSSLLQVFVKDSSCWSMYNQFTQQSQQEFSRERLEVSLRKLVGCCPASLLVNEVAIRYGAQPWFIEFRRTVENLLGPVNQSMSPSSLTTEEQARRLSRLATSGDLLSRAHIGWHAFV</sequence>
<reference evidence="3" key="1">
    <citation type="submission" date="2019-05" db="EMBL/GenBank/DDBJ databases">
        <title>Annotation for the trematode Paragonimus heterotremus.</title>
        <authorList>
            <person name="Choi Y.-J."/>
        </authorList>
    </citation>
    <scope>NUCLEOTIDE SEQUENCE</scope>
    <source>
        <strain evidence="3">LC</strain>
    </source>
</reference>
<feature type="compositionally biased region" description="Low complexity" evidence="1">
    <location>
        <begin position="1209"/>
        <end position="1232"/>
    </location>
</feature>
<dbReference type="SUPFAM" id="SSF56112">
    <property type="entry name" value="Protein kinase-like (PK-like)"/>
    <property type="match status" value="2"/>
</dbReference>
<dbReference type="Proteomes" id="UP000748531">
    <property type="component" value="Unassembled WGS sequence"/>
</dbReference>
<comment type="caution">
    <text evidence="3">The sequence shown here is derived from an EMBL/GenBank/DDBJ whole genome shotgun (WGS) entry which is preliminary data.</text>
</comment>
<evidence type="ECO:0000256" key="1">
    <source>
        <dbReference type="SAM" id="MobiDB-lite"/>
    </source>
</evidence>
<dbReference type="GO" id="GO:0005634">
    <property type="term" value="C:nucleus"/>
    <property type="evidence" value="ECO:0007669"/>
    <property type="project" value="TreeGrafter"/>
</dbReference>
<dbReference type="PROSITE" id="PS50290">
    <property type="entry name" value="PI3_4_KINASE_3"/>
    <property type="match status" value="1"/>
</dbReference>
<keyword evidence="4" id="KW-1185">Reference proteome</keyword>
<dbReference type="Gene3D" id="1.10.1070.11">
    <property type="entry name" value="Phosphatidylinositol 3-/4-kinase, catalytic domain"/>
    <property type="match status" value="1"/>
</dbReference>
<evidence type="ECO:0000259" key="2">
    <source>
        <dbReference type="PROSITE" id="PS50290"/>
    </source>
</evidence>
<protein>
    <recommendedName>
        <fullName evidence="2">PI3K/PI4K catalytic domain-containing protein</fullName>
    </recommendedName>
</protein>
<organism evidence="3 4">
    <name type="scientific">Paragonimus heterotremus</name>
    <dbReference type="NCBI Taxonomy" id="100268"/>
    <lineage>
        <taxon>Eukaryota</taxon>
        <taxon>Metazoa</taxon>
        <taxon>Spiralia</taxon>
        <taxon>Lophotrochozoa</taxon>
        <taxon>Platyhelminthes</taxon>
        <taxon>Trematoda</taxon>
        <taxon>Digenea</taxon>
        <taxon>Plagiorchiida</taxon>
        <taxon>Troglotremata</taxon>
        <taxon>Troglotrematidae</taxon>
        <taxon>Paragonimus</taxon>
    </lineage>
</organism>
<evidence type="ECO:0000313" key="4">
    <source>
        <dbReference type="Proteomes" id="UP000748531"/>
    </source>
</evidence>
<dbReference type="InterPro" id="IPR000403">
    <property type="entry name" value="PI3/4_kinase_cat_dom"/>
</dbReference>
<feature type="domain" description="PI3K/PI4K catalytic" evidence="2">
    <location>
        <begin position="993"/>
        <end position="1706"/>
    </location>
</feature>
<dbReference type="GO" id="GO:0004674">
    <property type="term" value="F:protein serine/threonine kinase activity"/>
    <property type="evidence" value="ECO:0007669"/>
    <property type="project" value="TreeGrafter"/>
</dbReference>
<dbReference type="InterPro" id="IPR050517">
    <property type="entry name" value="DDR_Repair_Kinase"/>
</dbReference>
<dbReference type="GO" id="GO:0006302">
    <property type="term" value="P:double-strand break repair"/>
    <property type="evidence" value="ECO:0007669"/>
    <property type="project" value="TreeGrafter"/>
</dbReference>
<dbReference type="SMART" id="SM01343">
    <property type="entry name" value="FATC"/>
    <property type="match status" value="1"/>
</dbReference>
<dbReference type="OrthoDB" id="431717at2759"/>
<dbReference type="InterPro" id="IPR036940">
    <property type="entry name" value="PI3/4_kinase_cat_sf"/>
</dbReference>
<evidence type="ECO:0000313" key="3">
    <source>
        <dbReference type="EMBL" id="KAF5400307.1"/>
    </source>
</evidence>
<gene>
    <name evidence="3" type="ORF">PHET_06590</name>
</gene>
<feature type="non-terminal residue" evidence="3">
    <location>
        <position position="1766"/>
    </location>
</feature>
<feature type="region of interest" description="Disordered" evidence="1">
    <location>
        <begin position="1204"/>
        <end position="1294"/>
    </location>
</feature>
<accession>A0A8J4SNR6</accession>